<comment type="subcellular location">
    <subcellularLocation>
        <location evidence="7">Cytoplasm</location>
    </subcellularLocation>
</comment>
<dbReference type="PANTHER" id="PTHR11108">
    <property type="entry name" value="FERROCHELATASE"/>
    <property type="match status" value="1"/>
</dbReference>
<keyword evidence="2 7" id="KW-0408">Iron</keyword>
<evidence type="ECO:0000256" key="6">
    <source>
        <dbReference type="ARBA" id="ARBA00024536"/>
    </source>
</evidence>
<dbReference type="EC" id="4.98.1.1" evidence="7"/>
<dbReference type="UniPathway" id="UPA00252">
    <property type="reaction ID" value="UER00325"/>
</dbReference>
<dbReference type="Proteomes" id="UP000290848">
    <property type="component" value="Unassembled WGS sequence"/>
</dbReference>
<keyword evidence="4 7" id="KW-0456">Lyase</keyword>
<dbReference type="CDD" id="cd00419">
    <property type="entry name" value="Ferrochelatase_C"/>
    <property type="match status" value="1"/>
</dbReference>
<name>A0A4Q0M5X5_9SPHI</name>
<feature type="binding site" evidence="7">
    <location>
        <position position="191"/>
    </location>
    <ligand>
        <name>Fe(2+)</name>
        <dbReference type="ChEBI" id="CHEBI:29033"/>
    </ligand>
</feature>
<keyword evidence="7" id="KW-0963">Cytoplasm</keyword>
<comment type="caution">
    <text evidence="9">The sequence shown here is derived from an EMBL/GenBank/DDBJ whole genome shotgun (WGS) entry which is preliminary data.</text>
</comment>
<dbReference type="GO" id="GO:0005737">
    <property type="term" value="C:cytoplasm"/>
    <property type="evidence" value="ECO:0007669"/>
    <property type="project" value="UniProtKB-SubCell"/>
</dbReference>
<dbReference type="HAMAP" id="MF_00323">
    <property type="entry name" value="Ferrochelatase"/>
    <property type="match status" value="1"/>
</dbReference>
<feature type="binding site" evidence="7">
    <location>
        <position position="294"/>
    </location>
    <ligand>
        <name>Fe(2+)</name>
        <dbReference type="ChEBI" id="CHEBI:29033"/>
    </ligand>
</feature>
<keyword evidence="5 7" id="KW-0627">Porphyrin biosynthesis</keyword>
<gene>
    <name evidence="7" type="primary">hemH</name>
    <name evidence="9" type="ORF">EKH83_16250</name>
</gene>
<evidence type="ECO:0000256" key="2">
    <source>
        <dbReference type="ARBA" id="ARBA00023004"/>
    </source>
</evidence>
<organism evidence="9 10">
    <name type="scientific">Arcticibacter tournemirensis</name>
    <dbReference type="NCBI Taxonomy" id="699437"/>
    <lineage>
        <taxon>Bacteria</taxon>
        <taxon>Pseudomonadati</taxon>
        <taxon>Bacteroidota</taxon>
        <taxon>Sphingobacteriia</taxon>
        <taxon>Sphingobacteriales</taxon>
        <taxon>Sphingobacteriaceae</taxon>
        <taxon>Arcticibacter</taxon>
    </lineage>
</organism>
<dbReference type="CDD" id="cd03411">
    <property type="entry name" value="Ferrochelatase_N"/>
    <property type="match status" value="1"/>
</dbReference>
<dbReference type="PANTHER" id="PTHR11108:SF1">
    <property type="entry name" value="FERROCHELATASE, MITOCHONDRIAL"/>
    <property type="match status" value="1"/>
</dbReference>
<protein>
    <recommendedName>
        <fullName evidence="7">Ferrochelatase</fullName>
        <ecNumber evidence="7">4.98.1.1</ecNumber>
    </recommendedName>
    <alternativeName>
        <fullName evidence="7">Heme synthase</fullName>
    </alternativeName>
    <alternativeName>
        <fullName evidence="7">Protoheme ferro-lyase</fullName>
    </alternativeName>
</protein>
<dbReference type="Pfam" id="PF00762">
    <property type="entry name" value="Ferrochelatase"/>
    <property type="match status" value="1"/>
</dbReference>
<dbReference type="NCBIfam" id="TIGR00109">
    <property type="entry name" value="hemH"/>
    <property type="match status" value="1"/>
</dbReference>
<dbReference type="Gene3D" id="3.40.50.1400">
    <property type="match status" value="2"/>
</dbReference>
<comment type="similarity">
    <text evidence="1 7 8">Belongs to the ferrochelatase family.</text>
</comment>
<dbReference type="GO" id="GO:0006783">
    <property type="term" value="P:heme biosynthetic process"/>
    <property type="evidence" value="ECO:0007669"/>
    <property type="project" value="UniProtKB-UniRule"/>
</dbReference>
<dbReference type="SUPFAM" id="SSF53800">
    <property type="entry name" value="Chelatase"/>
    <property type="match status" value="1"/>
</dbReference>
<keyword evidence="7" id="KW-0479">Metal-binding</keyword>
<evidence type="ECO:0000313" key="10">
    <source>
        <dbReference type="Proteomes" id="UP000290848"/>
    </source>
</evidence>
<dbReference type="EMBL" id="RXOC01000011">
    <property type="protein sequence ID" value="RXF68431.1"/>
    <property type="molecule type" value="Genomic_DNA"/>
</dbReference>
<dbReference type="InterPro" id="IPR001015">
    <property type="entry name" value="Ferrochelatase"/>
</dbReference>
<dbReference type="GO" id="GO:0004325">
    <property type="term" value="F:ferrochelatase activity"/>
    <property type="evidence" value="ECO:0007669"/>
    <property type="project" value="UniProtKB-UniRule"/>
</dbReference>
<evidence type="ECO:0000256" key="4">
    <source>
        <dbReference type="ARBA" id="ARBA00023239"/>
    </source>
</evidence>
<comment type="catalytic activity">
    <reaction evidence="6">
        <text>Fe-coproporphyrin III + 2 H(+) = coproporphyrin III + Fe(2+)</text>
        <dbReference type="Rhea" id="RHEA:49572"/>
        <dbReference type="ChEBI" id="CHEBI:15378"/>
        <dbReference type="ChEBI" id="CHEBI:29033"/>
        <dbReference type="ChEBI" id="CHEBI:68438"/>
        <dbReference type="ChEBI" id="CHEBI:131725"/>
        <dbReference type="EC" id="4.99.1.9"/>
    </reaction>
    <physiologicalReaction direction="right-to-left" evidence="6">
        <dbReference type="Rhea" id="RHEA:49574"/>
    </physiologicalReaction>
</comment>
<dbReference type="GO" id="GO:0046872">
    <property type="term" value="F:metal ion binding"/>
    <property type="evidence" value="ECO:0007669"/>
    <property type="project" value="UniProtKB-KW"/>
</dbReference>
<evidence type="ECO:0000256" key="1">
    <source>
        <dbReference type="ARBA" id="ARBA00007718"/>
    </source>
</evidence>
<keyword evidence="3 7" id="KW-0350">Heme biosynthesis</keyword>
<evidence type="ECO:0000256" key="3">
    <source>
        <dbReference type="ARBA" id="ARBA00023133"/>
    </source>
</evidence>
<reference evidence="9 10" key="1">
    <citation type="submission" date="2018-12" db="EMBL/GenBank/DDBJ databases">
        <title>The Draft Genome Sequence of the Soil Bacterium Pedobacter tournemirensis R1.</title>
        <authorList>
            <person name="He J."/>
        </authorList>
    </citation>
    <scope>NUCLEOTIDE SEQUENCE [LARGE SCALE GENOMIC DNA]</scope>
    <source>
        <strain evidence="9 10">R1</strain>
    </source>
</reference>
<comment type="catalytic activity">
    <reaction evidence="7">
        <text>heme b + 2 H(+) = protoporphyrin IX + Fe(2+)</text>
        <dbReference type="Rhea" id="RHEA:22584"/>
        <dbReference type="ChEBI" id="CHEBI:15378"/>
        <dbReference type="ChEBI" id="CHEBI:29033"/>
        <dbReference type="ChEBI" id="CHEBI:57306"/>
        <dbReference type="ChEBI" id="CHEBI:60344"/>
        <dbReference type="EC" id="4.98.1.1"/>
    </reaction>
</comment>
<sequence length="339" mass="37911">MSKQGILLVNLGTPDSPSVSDVRRYLDEFLMDERVIDINAVGRTLLVKGIIVPFRGPKSAKTYQKVWTENGSPLLFYSVRAAELLQRKLGDDYCVALGMRYQNPSIAVALEKLKAAGVKSIKVIPLFPQYASATTGSVHQKVMEQVSKWQTIPSISFLNSYHDEPGMIEIFAANGQKYQPETFDHIIFSFHGLPQRQLIKADDSKKHCLQSADCCSRLTDVNRFCYSAQCHNTARLIAESLSIPKEKYTVTFQSRLGKDPWAQPYTSEVIHSLGKGGAKRLLVFSPAFVADCLETIYEIAEEYDLEFKALGGEKVQLVESLNDKAEWIDVLAQLAVRPV</sequence>
<evidence type="ECO:0000256" key="8">
    <source>
        <dbReference type="RuleBase" id="RU004185"/>
    </source>
</evidence>
<evidence type="ECO:0000256" key="7">
    <source>
        <dbReference type="HAMAP-Rule" id="MF_00323"/>
    </source>
</evidence>
<dbReference type="InterPro" id="IPR033659">
    <property type="entry name" value="Ferrochelatase_N"/>
</dbReference>
<comment type="function">
    <text evidence="7">Catalyzes the ferrous insertion into protoporphyrin IX.</text>
</comment>
<dbReference type="AlphaFoldDB" id="A0A4Q0M5X5"/>
<accession>A0A4Q0M5X5</accession>
<proteinExistence type="inferred from homology"/>
<dbReference type="RefSeq" id="WP_128770510.1">
    <property type="nucleotide sequence ID" value="NZ_RXOC01000011.1"/>
</dbReference>
<evidence type="ECO:0000256" key="5">
    <source>
        <dbReference type="ARBA" id="ARBA00023244"/>
    </source>
</evidence>
<comment type="pathway">
    <text evidence="7">Porphyrin-containing compound metabolism; protoheme biosynthesis; protoheme from protoporphyrin-IX: step 1/1.</text>
</comment>
<dbReference type="InterPro" id="IPR033644">
    <property type="entry name" value="Ferrochelatase_C"/>
</dbReference>
<evidence type="ECO:0000313" key="9">
    <source>
        <dbReference type="EMBL" id="RXF68431.1"/>
    </source>
</evidence>